<dbReference type="EMBL" id="CP002002">
    <property type="protein sequence ID" value="AEO06441.1"/>
    <property type="molecule type" value="Genomic_DNA"/>
</dbReference>
<evidence type="ECO:0000256" key="2">
    <source>
        <dbReference type="HAMAP-Rule" id="MF_00489"/>
    </source>
</evidence>
<gene>
    <name evidence="3" type="ordered locus">LMRG_00908</name>
</gene>
<dbReference type="NCBIfam" id="NF001095">
    <property type="entry name" value="PRK00124.1"/>
    <property type="match status" value="1"/>
</dbReference>
<proteinExistence type="inferred from homology"/>
<dbReference type="InterPro" id="IPR003791">
    <property type="entry name" value="UPF0178"/>
</dbReference>
<organism evidence="3 4">
    <name type="scientific">Listeria monocytogenes serotype 1/2a (strain 10403S)</name>
    <dbReference type="NCBI Taxonomy" id="393133"/>
    <lineage>
        <taxon>Bacteria</taxon>
        <taxon>Bacillati</taxon>
        <taxon>Bacillota</taxon>
        <taxon>Bacilli</taxon>
        <taxon>Bacillales</taxon>
        <taxon>Listeriaceae</taxon>
        <taxon>Listeria</taxon>
    </lineage>
</organism>
<name>A0A0H3GGX3_LISM4</name>
<accession>A0A0H3GGX3</accession>
<dbReference type="HAMAP" id="MF_00489">
    <property type="entry name" value="UPF0178"/>
    <property type="match status" value="1"/>
</dbReference>
<comment type="similarity">
    <text evidence="1 2">Belongs to the UPF0178 family.</text>
</comment>
<dbReference type="Proteomes" id="UP000001288">
    <property type="component" value="Chromosome"/>
</dbReference>
<dbReference type="PANTHER" id="PTHR35146:SF1">
    <property type="entry name" value="UPF0178 PROTEIN YAII"/>
    <property type="match status" value="1"/>
</dbReference>
<dbReference type="AlphaFoldDB" id="A0A0H3GGX3"/>
<dbReference type="PANTHER" id="PTHR35146">
    <property type="entry name" value="UPF0178 PROTEIN YAII"/>
    <property type="match status" value="1"/>
</dbReference>
<dbReference type="HOGENOM" id="CLU_106619_0_0_9"/>
<protein>
    <recommendedName>
        <fullName evidence="2">UPF0178 protein LMRG_00908</fullName>
    </recommendedName>
</protein>
<evidence type="ECO:0000256" key="1">
    <source>
        <dbReference type="ARBA" id="ARBA00008522"/>
    </source>
</evidence>
<evidence type="ECO:0000313" key="3">
    <source>
        <dbReference type="EMBL" id="AEO06441.1"/>
    </source>
</evidence>
<dbReference type="KEGG" id="lmt:LMRG_00908"/>
<dbReference type="Pfam" id="PF02639">
    <property type="entry name" value="DUF188"/>
    <property type="match status" value="1"/>
</dbReference>
<evidence type="ECO:0000313" key="4">
    <source>
        <dbReference type="Proteomes" id="UP000001288"/>
    </source>
</evidence>
<reference evidence="4" key="1">
    <citation type="submission" date="2010-04" db="EMBL/GenBank/DDBJ databases">
        <title>The genome sequence of Listeria monocytogenes strain 10403S.</title>
        <authorList>
            <consortium name="The Broad Institute Genome Sequencing Platform"/>
            <consortium name="The Broad Institute Genome Sequencing Center for Infectious Disease."/>
            <person name="Borowsky M."/>
            <person name="Borodovsky M."/>
            <person name="Young S.K."/>
            <person name="Zeng Q."/>
            <person name="Koehrsen M."/>
            <person name="Fitzgerald M."/>
            <person name="Wiedmann M."/>
            <person name="Swaminathan B."/>
            <person name="Lauer P."/>
            <person name="Portnoy D."/>
            <person name="Cossart P."/>
            <person name="Buchrieser C."/>
            <person name="Higgins D."/>
            <person name="Abouelleil A."/>
            <person name="Alvarado L."/>
            <person name="Arachchi H.M."/>
            <person name="Berlin A."/>
            <person name="Borenstein D."/>
            <person name="Brown A."/>
            <person name="Chapman S.B."/>
            <person name="Chen Z."/>
            <person name="Dunbar C.D."/>
            <person name="Engels R."/>
            <person name="Freedman E."/>
            <person name="Gearin G."/>
            <person name="Gellesch M."/>
            <person name="Goldberg J."/>
            <person name="Griggs A."/>
            <person name="Gujja S."/>
            <person name="Heilman E."/>
            <person name="Heiman D."/>
            <person name="Howarth C."/>
            <person name="Jen D."/>
            <person name="Larson L."/>
            <person name="Lui A."/>
            <person name="MacDonald J."/>
            <person name="Mehta T."/>
            <person name="Montmayeur A."/>
            <person name="Neiman D."/>
            <person name="Park D."/>
            <person name="Pearson M."/>
            <person name="Priest M."/>
            <person name="Richards J."/>
            <person name="Roberts A."/>
            <person name="Saif S."/>
            <person name="Shea T."/>
            <person name="Shenoy N."/>
            <person name="Sisk P."/>
            <person name="Stolte C."/>
            <person name="Sykes S."/>
            <person name="Walk T."/>
            <person name="White J."/>
            <person name="Yandava C."/>
            <person name="Haas B."/>
            <person name="Nusbaum C."/>
            <person name="Birren B."/>
        </authorList>
    </citation>
    <scope>NUCLEOTIDE SEQUENCE [LARGE SCALE GENOMIC DNA]</scope>
    <source>
        <strain evidence="4">10403S</strain>
    </source>
</reference>
<dbReference type="CDD" id="cd18720">
    <property type="entry name" value="PIN_YqxD-like"/>
    <property type="match status" value="1"/>
</dbReference>
<sequence length="149" mass="17020">MECVPQILVDADACPVKAEIKQVAKEFQLEVTFVASFNHYSVNTNGENWIFVDTGKESADMRMMNLAKKGDIIVTQDIGLASILLAKGTFVFSNRGELYREEEMSLMLDIRYRHAKERQQGKYSKGPKAMSDQDRSLFKDRLTTFLQNK</sequence>